<dbReference type="AlphaFoldDB" id="A8F116"/>
<protein>
    <recommendedName>
        <fullName evidence="4 12">UDP-3-O-acyl-N-acetylglucosamine deacetylase</fullName>
        <shortName evidence="12">UDP-3-O-acyl-GlcNAc deacetylase</shortName>
        <ecNumber evidence="4 12">3.5.1.108</ecNumber>
    </recommendedName>
    <alternativeName>
        <fullName evidence="12">UDP-3-O-[R-3-hydroxymyristoyl]-N-acetylglucosamine deacetylase</fullName>
    </alternativeName>
</protein>
<comment type="function">
    <text evidence="2 12">Catalyzes the hydrolysis of UDP-3-O-myristoyl-N-acetylglucosamine to form UDP-3-O-myristoylglucosamine and acetate, the committed step in lipid A biosynthesis.</text>
</comment>
<keyword evidence="14" id="KW-1185">Reference proteome</keyword>
<dbReference type="InterPro" id="IPR015870">
    <property type="entry name" value="UDP-acyl_N-AcGlcN_deAcase_N"/>
</dbReference>
<dbReference type="GO" id="GO:0016020">
    <property type="term" value="C:membrane"/>
    <property type="evidence" value="ECO:0007669"/>
    <property type="project" value="GOC"/>
</dbReference>
<comment type="similarity">
    <text evidence="12">Belongs to the LpxC family.</text>
</comment>
<dbReference type="HAMAP" id="MF_00388">
    <property type="entry name" value="LpxC"/>
    <property type="match status" value="1"/>
</dbReference>
<gene>
    <name evidence="12 13" type="primary">lpxC</name>
    <name evidence="13" type="ordered locus">RMA_0347</name>
</gene>
<dbReference type="HOGENOM" id="CLU_046528_1_1_5"/>
<dbReference type="GO" id="GO:0046872">
    <property type="term" value="F:metal ion binding"/>
    <property type="evidence" value="ECO:0007669"/>
    <property type="project" value="UniProtKB-KW"/>
</dbReference>
<keyword evidence="5 12" id="KW-0444">Lipid biosynthesis</keyword>
<dbReference type="Pfam" id="PF03331">
    <property type="entry name" value="LpxC"/>
    <property type="match status" value="1"/>
</dbReference>
<name>A8F116_RICM5</name>
<dbReference type="PANTHER" id="PTHR33694:SF1">
    <property type="entry name" value="UDP-3-O-ACYL-N-ACETYLGLUCOSAMINE DEACETYLASE 1, MITOCHONDRIAL-RELATED"/>
    <property type="match status" value="1"/>
</dbReference>
<accession>A8F116</accession>
<dbReference type="Proteomes" id="UP000001311">
    <property type="component" value="Chromosome"/>
</dbReference>
<dbReference type="SUPFAM" id="SSF54211">
    <property type="entry name" value="Ribosomal protein S5 domain 2-like"/>
    <property type="match status" value="2"/>
</dbReference>
<dbReference type="KEGG" id="rms:RMA_0347"/>
<comment type="cofactor">
    <cofactor evidence="1 12">
        <name>Zn(2+)</name>
        <dbReference type="ChEBI" id="CHEBI:29105"/>
    </cofactor>
</comment>
<keyword evidence="10 12" id="KW-0443">Lipid metabolism</keyword>
<evidence type="ECO:0000256" key="2">
    <source>
        <dbReference type="ARBA" id="ARBA00002923"/>
    </source>
</evidence>
<dbReference type="UniPathway" id="UPA00359">
    <property type="reaction ID" value="UER00478"/>
</dbReference>
<dbReference type="PANTHER" id="PTHR33694">
    <property type="entry name" value="UDP-3-O-ACYL-N-ACETYLGLUCOSAMINE DEACETYLASE 1, MITOCHONDRIAL-RELATED"/>
    <property type="match status" value="1"/>
</dbReference>
<evidence type="ECO:0000256" key="3">
    <source>
        <dbReference type="ARBA" id="ARBA00005002"/>
    </source>
</evidence>
<dbReference type="Gene3D" id="3.30.1700.10">
    <property type="entry name" value="lpxc deacetylase, domain 2"/>
    <property type="match status" value="1"/>
</dbReference>
<evidence type="ECO:0000256" key="5">
    <source>
        <dbReference type="ARBA" id="ARBA00022516"/>
    </source>
</evidence>
<evidence type="ECO:0000256" key="9">
    <source>
        <dbReference type="ARBA" id="ARBA00022833"/>
    </source>
</evidence>
<evidence type="ECO:0000256" key="12">
    <source>
        <dbReference type="HAMAP-Rule" id="MF_00388"/>
    </source>
</evidence>
<sequence>MLIFKYIFTMSKMQQSTLLKPVSCYGIGVHSGKRTQLTIEPAKENTGIIFIRTDISSENNYIEASYFNVSDTLLSTTISNDHKVQISTVEHLMAALWGCSIDNALIKIDGPEVPIMDGSSKPFVFMIECAGKKLQNAPKKYLKILKDIKVVHKNCELYCTPSDHMTVDLTIDFSSKAIGRQNLSFRNQESFTKNIADARTFGFIRDIDYLKSKGLAQGASFENAIGIDEQDKILNPNGLRYEDEFVRHKLLDLFGDLYTSGTSIVSAIKGYKTSHALNNELLHRIFSDTTSYKFVTSSEL</sequence>
<evidence type="ECO:0000313" key="13">
    <source>
        <dbReference type="EMBL" id="ABV84602.1"/>
    </source>
</evidence>
<dbReference type="EMBL" id="CP000683">
    <property type="protein sequence ID" value="ABV84602.1"/>
    <property type="molecule type" value="Genomic_DNA"/>
</dbReference>
<evidence type="ECO:0000256" key="4">
    <source>
        <dbReference type="ARBA" id="ARBA00012745"/>
    </source>
</evidence>
<feature type="binding site" evidence="12">
    <location>
        <position position="91"/>
    </location>
    <ligand>
        <name>Zn(2+)</name>
        <dbReference type="ChEBI" id="CHEBI:29105"/>
    </ligand>
</feature>
<evidence type="ECO:0000313" key="14">
    <source>
        <dbReference type="Proteomes" id="UP000001311"/>
    </source>
</evidence>
<dbReference type="EC" id="3.5.1.108" evidence="4 12"/>
<feature type="binding site" evidence="12">
    <location>
        <position position="252"/>
    </location>
    <ligand>
        <name>Zn(2+)</name>
        <dbReference type="ChEBI" id="CHEBI:29105"/>
    </ligand>
</feature>
<reference evidence="13 14" key="1">
    <citation type="journal article" date="2007" name="Genome Res.">
        <title>Lateral gene transfer between obligate intracellular bacteria: evidence from the Rickettsia massiliae genome.</title>
        <authorList>
            <person name="Blanc G."/>
            <person name="Ogata H."/>
            <person name="Robert C."/>
            <person name="Audic S."/>
            <person name="Claverie J.-M."/>
            <person name="Raoult D."/>
        </authorList>
    </citation>
    <scope>NUCLEOTIDE SEQUENCE [LARGE SCALE GENOMIC DNA]</scope>
    <source>
        <strain evidence="14">Mtu5</strain>
    </source>
</reference>
<proteinExistence type="inferred from homology"/>
<feature type="binding site" evidence="12">
    <location>
        <position position="248"/>
    </location>
    <ligand>
        <name>Zn(2+)</name>
        <dbReference type="ChEBI" id="CHEBI:29105"/>
    </ligand>
</feature>
<dbReference type="InterPro" id="IPR004463">
    <property type="entry name" value="UDP-acyl_GlcNac_deAcase"/>
</dbReference>
<dbReference type="GO" id="GO:0103117">
    <property type="term" value="F:UDP-3-O-acyl-N-acetylglucosamine deacetylase activity"/>
    <property type="evidence" value="ECO:0007669"/>
    <property type="project" value="UniProtKB-UniRule"/>
</dbReference>
<dbReference type="Gene3D" id="3.30.230.20">
    <property type="entry name" value="lpxc deacetylase, domain 1"/>
    <property type="match status" value="1"/>
</dbReference>
<evidence type="ECO:0000256" key="11">
    <source>
        <dbReference type="ARBA" id="ARBA00024535"/>
    </source>
</evidence>
<evidence type="ECO:0000256" key="10">
    <source>
        <dbReference type="ARBA" id="ARBA00023098"/>
    </source>
</evidence>
<organism evidence="13 14">
    <name type="scientific">Rickettsia massiliae (strain Mtu5)</name>
    <dbReference type="NCBI Taxonomy" id="416276"/>
    <lineage>
        <taxon>Bacteria</taxon>
        <taxon>Pseudomonadati</taxon>
        <taxon>Pseudomonadota</taxon>
        <taxon>Alphaproteobacteria</taxon>
        <taxon>Rickettsiales</taxon>
        <taxon>Rickettsiaceae</taxon>
        <taxon>Rickettsieae</taxon>
        <taxon>Rickettsia</taxon>
        <taxon>spotted fever group</taxon>
    </lineage>
</organism>
<keyword evidence="8 12" id="KW-0378">Hydrolase</keyword>
<feature type="active site" description="Proton donor" evidence="12">
    <location>
        <position position="275"/>
    </location>
</feature>
<dbReference type="GO" id="GO:0009245">
    <property type="term" value="P:lipid A biosynthetic process"/>
    <property type="evidence" value="ECO:0007669"/>
    <property type="project" value="UniProtKB-UniRule"/>
</dbReference>
<evidence type="ECO:0000256" key="1">
    <source>
        <dbReference type="ARBA" id="ARBA00001947"/>
    </source>
</evidence>
<dbReference type="NCBIfam" id="TIGR00325">
    <property type="entry name" value="lpxC"/>
    <property type="match status" value="1"/>
</dbReference>
<keyword evidence="9 12" id="KW-0862">Zinc</keyword>
<evidence type="ECO:0000256" key="6">
    <source>
        <dbReference type="ARBA" id="ARBA00022556"/>
    </source>
</evidence>
<comment type="pathway">
    <text evidence="3 12">Glycolipid biosynthesis; lipid IV(A) biosynthesis; lipid IV(A) from (3R)-3-hydroxytetradecanoyl-[acyl-carrier-protein] and UDP-N-acetyl-alpha-D-glucosamine: step 2/6.</text>
</comment>
<keyword evidence="7 12" id="KW-0479">Metal-binding</keyword>
<keyword evidence="6 12" id="KW-0441">Lipid A biosynthesis</keyword>
<evidence type="ECO:0000256" key="8">
    <source>
        <dbReference type="ARBA" id="ARBA00022801"/>
    </source>
</evidence>
<dbReference type="InterPro" id="IPR020568">
    <property type="entry name" value="Ribosomal_Su5_D2-typ_SF"/>
</dbReference>
<evidence type="ECO:0000256" key="7">
    <source>
        <dbReference type="ARBA" id="ARBA00022723"/>
    </source>
</evidence>
<comment type="catalytic activity">
    <reaction evidence="11 12">
        <text>a UDP-3-O-[(3R)-3-hydroxyacyl]-N-acetyl-alpha-D-glucosamine + H2O = a UDP-3-O-[(3R)-3-hydroxyacyl]-alpha-D-glucosamine + acetate</text>
        <dbReference type="Rhea" id="RHEA:67816"/>
        <dbReference type="ChEBI" id="CHEBI:15377"/>
        <dbReference type="ChEBI" id="CHEBI:30089"/>
        <dbReference type="ChEBI" id="CHEBI:137740"/>
        <dbReference type="ChEBI" id="CHEBI:173225"/>
        <dbReference type="EC" id="3.5.1.108"/>
    </reaction>
</comment>
<dbReference type="InterPro" id="IPR011334">
    <property type="entry name" value="UDP-acyl_GlcNac_deAcase_C"/>
</dbReference>